<feature type="region of interest" description="Disordered" evidence="1">
    <location>
        <begin position="66"/>
        <end position="85"/>
    </location>
</feature>
<evidence type="ECO:0000313" key="2">
    <source>
        <dbReference type="EMBL" id="CEO99806.1"/>
    </source>
</evidence>
<dbReference type="Proteomes" id="UP000039324">
    <property type="component" value="Unassembled WGS sequence"/>
</dbReference>
<sequence>MEGRTAPIIIGIFPARFSFLERRGARRVSPLQVCRERLRWTDRIHCPPVLLRRRSWGAAVRRDVAGGHSGIDQDRRGVRSRHPLEPIPDHVRRLHIHLPLRRRARVGLVAAAPRPGRAPGSGPRPARRPGPRRPSSVSPAARAATSVSMTVTTMTGRSAPARAATRAAGPAVALDLGRLPFLLLLPLQALLGLSHLLQRQLLPADVVGRRGGAGGRPDRVLGHADLHASAKQLFPGQT</sequence>
<name>A0A0G4IXN1_PLABS</name>
<accession>A0A0G4IXN1</accession>
<gene>
    <name evidence="2" type="ORF">PBRA_007540</name>
</gene>
<organism evidence="2 3">
    <name type="scientific">Plasmodiophora brassicae</name>
    <name type="common">Clubroot disease agent</name>
    <dbReference type="NCBI Taxonomy" id="37360"/>
    <lineage>
        <taxon>Eukaryota</taxon>
        <taxon>Sar</taxon>
        <taxon>Rhizaria</taxon>
        <taxon>Endomyxa</taxon>
        <taxon>Phytomyxea</taxon>
        <taxon>Plasmodiophorida</taxon>
        <taxon>Plasmodiophoridae</taxon>
        <taxon>Plasmodiophora</taxon>
    </lineage>
</organism>
<feature type="region of interest" description="Disordered" evidence="1">
    <location>
        <begin position="110"/>
        <end position="147"/>
    </location>
</feature>
<evidence type="ECO:0000256" key="1">
    <source>
        <dbReference type="SAM" id="MobiDB-lite"/>
    </source>
</evidence>
<evidence type="ECO:0000313" key="3">
    <source>
        <dbReference type="Proteomes" id="UP000039324"/>
    </source>
</evidence>
<feature type="compositionally biased region" description="Low complexity" evidence="1">
    <location>
        <begin position="110"/>
        <end position="124"/>
    </location>
</feature>
<dbReference type="EMBL" id="CDSF01000094">
    <property type="protein sequence ID" value="CEO99806.1"/>
    <property type="molecule type" value="Genomic_DNA"/>
</dbReference>
<feature type="compositionally biased region" description="Low complexity" evidence="1">
    <location>
        <begin position="133"/>
        <end position="147"/>
    </location>
</feature>
<keyword evidence="3" id="KW-1185">Reference proteome</keyword>
<dbReference type="AlphaFoldDB" id="A0A0G4IXN1"/>
<proteinExistence type="predicted"/>
<reference evidence="2 3" key="1">
    <citation type="submission" date="2015-02" db="EMBL/GenBank/DDBJ databases">
        <authorList>
            <person name="Chooi Y.-H."/>
        </authorList>
    </citation>
    <scope>NUCLEOTIDE SEQUENCE [LARGE SCALE GENOMIC DNA]</scope>
    <source>
        <strain evidence="2">E3</strain>
    </source>
</reference>
<protein>
    <submittedName>
        <fullName evidence="2">Uncharacterized protein</fullName>
    </submittedName>
</protein>